<keyword evidence="3" id="KW-1185">Reference proteome</keyword>
<protein>
    <submittedName>
        <fullName evidence="2">Uncharacterized protein</fullName>
    </submittedName>
</protein>
<reference evidence="2 3" key="1">
    <citation type="submission" date="2023-09" db="EMBL/GenBank/DDBJ databases">
        <authorList>
            <person name="Qi X."/>
        </authorList>
    </citation>
    <scope>NUCLEOTIDE SEQUENCE [LARGE SCALE GENOMIC DNA]</scope>
    <source>
        <strain evidence="2 3">S1-1</strain>
    </source>
</reference>
<keyword evidence="1" id="KW-1133">Transmembrane helix</keyword>
<gene>
    <name evidence="2" type="ORF">RI844_12890</name>
</gene>
<organism evidence="2 3">
    <name type="scientific">Thalassotalea fonticola</name>
    <dbReference type="NCBI Taxonomy" id="3065649"/>
    <lineage>
        <taxon>Bacteria</taxon>
        <taxon>Pseudomonadati</taxon>
        <taxon>Pseudomonadota</taxon>
        <taxon>Gammaproteobacteria</taxon>
        <taxon>Alteromonadales</taxon>
        <taxon>Colwelliaceae</taxon>
        <taxon>Thalassotalea</taxon>
    </lineage>
</organism>
<evidence type="ECO:0000313" key="3">
    <source>
        <dbReference type="Proteomes" id="UP001301442"/>
    </source>
</evidence>
<dbReference type="EMBL" id="CP136600">
    <property type="protein sequence ID" value="WOH36264.1"/>
    <property type="molecule type" value="Genomic_DNA"/>
</dbReference>
<keyword evidence="1" id="KW-0812">Transmembrane</keyword>
<evidence type="ECO:0000256" key="1">
    <source>
        <dbReference type="SAM" id="Phobius"/>
    </source>
</evidence>
<accession>A0ABZ0GK72</accession>
<feature type="transmembrane region" description="Helical" evidence="1">
    <location>
        <begin position="30"/>
        <end position="48"/>
    </location>
</feature>
<keyword evidence="1" id="KW-0472">Membrane</keyword>
<dbReference type="RefSeq" id="WP_348395078.1">
    <property type="nucleotide sequence ID" value="NZ_CP136600.1"/>
</dbReference>
<proteinExistence type="predicted"/>
<evidence type="ECO:0000313" key="2">
    <source>
        <dbReference type="EMBL" id="WOH36264.1"/>
    </source>
</evidence>
<sequence>MNVLTFDEKTNQSAMPVVTESRVIFRRFRTLTKIIITLLIVIGFLNTAMSSSDIYFTLASMIWLWQSSLVKIEFTIFNKIIRQAK</sequence>
<dbReference type="Proteomes" id="UP001301442">
    <property type="component" value="Chromosome"/>
</dbReference>
<name>A0ABZ0GK72_9GAMM</name>